<protein>
    <recommendedName>
        <fullName evidence="3">UDENN FNIP1/2-type domain-containing protein</fullName>
    </recommendedName>
</protein>
<organism evidence="4 5">
    <name type="scientific">Necator americanus</name>
    <name type="common">Human hookworm</name>
    <dbReference type="NCBI Taxonomy" id="51031"/>
    <lineage>
        <taxon>Eukaryota</taxon>
        <taxon>Metazoa</taxon>
        <taxon>Ecdysozoa</taxon>
        <taxon>Nematoda</taxon>
        <taxon>Chromadorea</taxon>
        <taxon>Rhabditida</taxon>
        <taxon>Rhabditina</taxon>
        <taxon>Rhabditomorpha</taxon>
        <taxon>Strongyloidea</taxon>
        <taxon>Ancylostomatidae</taxon>
        <taxon>Bunostominae</taxon>
        <taxon>Necator</taxon>
    </lineage>
</organism>
<dbReference type="PANTHER" id="PTHR21634">
    <property type="entry name" value="RE13835P"/>
    <property type="match status" value="1"/>
</dbReference>
<evidence type="ECO:0000259" key="3">
    <source>
        <dbReference type="PROSITE" id="PS51836"/>
    </source>
</evidence>
<evidence type="ECO:0000313" key="5">
    <source>
        <dbReference type="Proteomes" id="UP001303046"/>
    </source>
</evidence>
<gene>
    <name evidence="4" type="primary">Necator_chrIV.g14669</name>
    <name evidence="4" type="ORF">RB195_001374</name>
</gene>
<keyword evidence="2" id="KW-0812">Transmembrane</keyword>
<dbReference type="EMBL" id="JAVFWL010000004">
    <property type="protein sequence ID" value="KAK6748718.1"/>
    <property type="molecule type" value="Genomic_DNA"/>
</dbReference>
<keyword evidence="2" id="KW-0472">Membrane</keyword>
<keyword evidence="5" id="KW-1185">Reference proteome</keyword>
<feature type="region of interest" description="Disordered" evidence="1">
    <location>
        <begin position="266"/>
        <end position="286"/>
    </location>
</feature>
<feature type="transmembrane region" description="Helical" evidence="2">
    <location>
        <begin position="27"/>
        <end position="52"/>
    </location>
</feature>
<proteinExistence type="predicted"/>
<dbReference type="Pfam" id="PF14638">
    <property type="entry name" value="FNIP_C"/>
    <property type="match status" value="1"/>
</dbReference>
<dbReference type="Pfam" id="PF14637">
    <property type="entry name" value="FNIP_M"/>
    <property type="match status" value="1"/>
</dbReference>
<sequence length="823" mass="90732">MMCNIESVVSRNFSTTDISEYPVRSRILLHILIFLLLCVGDVAIASEGGFFVGRCHSSRRSSLQRNAARRQDRVTSTTLPSSLGEQTAPVVMESPIFDSFCTSSERELRADMLRMVLIEAEQRVLFDTASIVPVANRVLPSNAQLSACKKFQFLKRRRDIPTISQMLFGAMPTAVGSDSFKIHTISEDQSLLISRVFGIPRISSREMHIASDSLESSDSESQAHYITVRSTDSINGGHGRPGCISSTVPPEAFKRVRNTSLQLDDDSEEIRPFSPPTASRLSRDRRIQMSHKTSLCEQSPSMRWKSRSRLSSCGSQTDEEHVRQVGLGIMLNEAEKGFLFQHIPLVEAEMSRLEARIINAAMNSITFFINVNKAWQDFCESVCKLHNAPRLRHPVWLSLLERDHNESVVIADFCRQLTLLVEKLDTKHTKFFLSNVISTVLMHHMSWVASVAPPLHAPTHHDKNPLVGSIYNDEAPCMPYNVQIAQYLEISGSVGSAHRMAKTVVSGADSDLVTSILQVLSYFIRCSAIHQKDDERCSQLPIAQSFSPCAATTPESIASPPSECPLDGTFSPSKGVEDDAVSSCSLESLPSVLGCRNRDHRALAAGNDVSVSMTQADGLGRSLLAGPSSEYSPHFVLSGLIGTPNHINEAFAKMIDDVRCENTACHRAAAISLSSSMSSSVYDTVQLPDNVIILADTHTWSVQVASNEGWGEVFSPSEAVVSMLEQFCDLYRVGYAPKLLISYLEDSLSDVLSKSLSLVEISTVTGARPLHRRLRSLRLAIDPKRGFRVLATGAGISNMMTRRRAPSIVMCNFTLPCNSHNRL</sequence>
<dbReference type="InterPro" id="IPR028085">
    <property type="entry name" value="FNIP_mid_dom"/>
</dbReference>
<keyword evidence="2" id="KW-1133">Transmembrane helix</keyword>
<feature type="domain" description="UDENN FNIP1/2-type" evidence="3">
    <location>
        <begin position="103"/>
        <end position="797"/>
    </location>
</feature>
<dbReference type="Proteomes" id="UP001303046">
    <property type="component" value="Unassembled WGS sequence"/>
</dbReference>
<accession>A0ABR1DF99</accession>
<evidence type="ECO:0000256" key="2">
    <source>
        <dbReference type="SAM" id="Phobius"/>
    </source>
</evidence>
<dbReference type="InterPro" id="IPR037545">
    <property type="entry name" value="DENN_FNIP1/2"/>
</dbReference>
<dbReference type="InterPro" id="IPR028086">
    <property type="entry name" value="FNIP_C_dom"/>
</dbReference>
<dbReference type="PROSITE" id="PS51836">
    <property type="entry name" value="DENN_FNIP12"/>
    <property type="match status" value="1"/>
</dbReference>
<evidence type="ECO:0000313" key="4">
    <source>
        <dbReference type="EMBL" id="KAK6748718.1"/>
    </source>
</evidence>
<reference evidence="4 5" key="1">
    <citation type="submission" date="2023-08" db="EMBL/GenBank/DDBJ databases">
        <title>A Necator americanus chromosomal reference genome.</title>
        <authorList>
            <person name="Ilik V."/>
            <person name="Petrzelkova K.J."/>
            <person name="Pardy F."/>
            <person name="Fuh T."/>
            <person name="Niatou-Singa F.S."/>
            <person name="Gouil Q."/>
            <person name="Baker L."/>
            <person name="Ritchie M.E."/>
            <person name="Jex A.R."/>
            <person name="Gazzola D."/>
            <person name="Li H."/>
            <person name="Toshio Fujiwara R."/>
            <person name="Zhan B."/>
            <person name="Aroian R.V."/>
            <person name="Pafco B."/>
            <person name="Schwarz E.M."/>
        </authorList>
    </citation>
    <scope>NUCLEOTIDE SEQUENCE [LARGE SCALE GENOMIC DNA]</scope>
    <source>
        <strain evidence="4 5">Aroian</strain>
        <tissue evidence="4">Whole animal</tissue>
    </source>
</reference>
<dbReference type="PANTHER" id="PTHR21634:SF9">
    <property type="entry name" value="RE13835P"/>
    <property type="match status" value="1"/>
</dbReference>
<name>A0ABR1DF99_NECAM</name>
<evidence type="ECO:0000256" key="1">
    <source>
        <dbReference type="SAM" id="MobiDB-lite"/>
    </source>
</evidence>
<comment type="caution">
    <text evidence="4">The sequence shown here is derived from an EMBL/GenBank/DDBJ whole genome shotgun (WGS) entry which is preliminary data.</text>
</comment>